<dbReference type="SMART" id="SM00054">
    <property type="entry name" value="EFh"/>
    <property type="match status" value="2"/>
</dbReference>
<dbReference type="GO" id="GO:0005509">
    <property type="term" value="F:calcium ion binding"/>
    <property type="evidence" value="ECO:0007669"/>
    <property type="project" value="InterPro"/>
</dbReference>
<dbReference type="AlphaFoldDB" id="A0A2C9VB63"/>
<organism evidence="3 4">
    <name type="scientific">Manihot esculenta</name>
    <name type="common">Cassava</name>
    <name type="synonym">Jatropha manihot</name>
    <dbReference type="NCBI Taxonomy" id="3983"/>
    <lineage>
        <taxon>Eukaryota</taxon>
        <taxon>Viridiplantae</taxon>
        <taxon>Streptophyta</taxon>
        <taxon>Embryophyta</taxon>
        <taxon>Tracheophyta</taxon>
        <taxon>Spermatophyta</taxon>
        <taxon>Magnoliopsida</taxon>
        <taxon>eudicotyledons</taxon>
        <taxon>Gunneridae</taxon>
        <taxon>Pentapetalae</taxon>
        <taxon>rosids</taxon>
        <taxon>fabids</taxon>
        <taxon>Malpighiales</taxon>
        <taxon>Euphorbiaceae</taxon>
        <taxon>Crotonoideae</taxon>
        <taxon>Manihoteae</taxon>
        <taxon>Manihot</taxon>
    </lineage>
</organism>
<dbReference type="SUPFAM" id="SSF47473">
    <property type="entry name" value="EF-hand"/>
    <property type="match status" value="1"/>
</dbReference>
<name>A0A2C9VB63_MANES</name>
<protein>
    <recommendedName>
        <fullName evidence="2">EF-hand domain-containing protein</fullName>
    </recommendedName>
</protein>
<dbReference type="Proteomes" id="UP000091857">
    <property type="component" value="Chromosome 9"/>
</dbReference>
<dbReference type="PANTHER" id="PTHR34574:SF12">
    <property type="entry name" value="CALCIUM-BINDING EF HAND FAMILY PROTEIN"/>
    <property type="match status" value="1"/>
</dbReference>
<gene>
    <name evidence="3" type="ORF">MANES_09G156200v8</name>
</gene>
<sequence length="125" mass="14042">MALAVVNGPTVTEFVEDKQAFETSVKECFEMLDTNGDGEISRDELCAGICKFMTQTKQEMGNLCDSIFERFDENKNGSIDPKEFRSLMEEIMFAMARGIGNSPVLMVLDPESLLMKAVQHEYAKK</sequence>
<evidence type="ECO:0000313" key="3">
    <source>
        <dbReference type="EMBL" id="OAY42139.1"/>
    </source>
</evidence>
<dbReference type="EMBL" id="CM004395">
    <property type="protein sequence ID" value="OAY42139.1"/>
    <property type="molecule type" value="Genomic_DNA"/>
</dbReference>
<feature type="domain" description="EF-hand" evidence="2">
    <location>
        <begin position="59"/>
        <end position="94"/>
    </location>
</feature>
<dbReference type="Pfam" id="PF13499">
    <property type="entry name" value="EF-hand_7"/>
    <property type="match status" value="1"/>
</dbReference>
<dbReference type="OMA" id="SLMTEIM"/>
<proteinExistence type="predicted"/>
<dbReference type="Gene3D" id="1.10.238.10">
    <property type="entry name" value="EF-hand"/>
    <property type="match status" value="1"/>
</dbReference>
<keyword evidence="4" id="KW-1185">Reference proteome</keyword>
<comment type="caution">
    <text evidence="3">The sequence shown here is derived from an EMBL/GenBank/DDBJ whole genome shotgun (WGS) entry which is preliminary data.</text>
</comment>
<dbReference type="STRING" id="3983.A0A2C9VB63"/>
<dbReference type="InterPro" id="IPR018247">
    <property type="entry name" value="EF_Hand_1_Ca_BS"/>
</dbReference>
<dbReference type="PROSITE" id="PS00018">
    <property type="entry name" value="EF_HAND_1"/>
    <property type="match status" value="2"/>
</dbReference>
<dbReference type="PANTHER" id="PTHR34574">
    <property type="entry name" value="CALCIUM-BINDING EF-HAND FAMILY PROTEIN-RELATED"/>
    <property type="match status" value="1"/>
</dbReference>
<dbReference type="Gramene" id="Manes.09G156200.1.v8.1">
    <property type="protein sequence ID" value="Manes.09G156200.1.v8.1.CDS.1"/>
    <property type="gene ID" value="Manes.09G156200.v8.1"/>
</dbReference>
<evidence type="ECO:0000313" key="4">
    <source>
        <dbReference type="Proteomes" id="UP000091857"/>
    </source>
</evidence>
<keyword evidence="1" id="KW-0106">Calcium</keyword>
<evidence type="ECO:0000259" key="2">
    <source>
        <dbReference type="PROSITE" id="PS50222"/>
    </source>
</evidence>
<dbReference type="InterPro" id="IPR002048">
    <property type="entry name" value="EF_hand_dom"/>
</dbReference>
<reference evidence="4" key="1">
    <citation type="journal article" date="2016" name="Nat. Biotechnol.">
        <title>Sequencing wild and cultivated cassava and related species reveals extensive interspecific hybridization and genetic diversity.</title>
        <authorList>
            <person name="Bredeson J.V."/>
            <person name="Lyons J.B."/>
            <person name="Prochnik S.E."/>
            <person name="Wu G.A."/>
            <person name="Ha C.M."/>
            <person name="Edsinger-Gonzales E."/>
            <person name="Grimwood J."/>
            <person name="Schmutz J."/>
            <person name="Rabbi I.Y."/>
            <person name="Egesi C."/>
            <person name="Nauluvula P."/>
            <person name="Lebot V."/>
            <person name="Ndunguru J."/>
            <person name="Mkamilo G."/>
            <person name="Bart R.S."/>
            <person name="Setter T.L."/>
            <person name="Gleadow R.M."/>
            <person name="Kulakow P."/>
            <person name="Ferguson M.E."/>
            <person name="Rounsley S."/>
            <person name="Rokhsar D.S."/>
        </authorList>
    </citation>
    <scope>NUCLEOTIDE SEQUENCE [LARGE SCALE GENOMIC DNA]</scope>
    <source>
        <strain evidence="4">cv. AM560-2</strain>
    </source>
</reference>
<dbReference type="InterPro" id="IPR011992">
    <property type="entry name" value="EF-hand-dom_pair"/>
</dbReference>
<evidence type="ECO:0000256" key="1">
    <source>
        <dbReference type="ARBA" id="ARBA00022837"/>
    </source>
</evidence>
<dbReference type="CDD" id="cd00051">
    <property type="entry name" value="EFh"/>
    <property type="match status" value="1"/>
</dbReference>
<dbReference type="PROSITE" id="PS50222">
    <property type="entry name" value="EF_HAND_2"/>
    <property type="match status" value="2"/>
</dbReference>
<feature type="domain" description="EF-hand" evidence="2">
    <location>
        <begin position="20"/>
        <end position="55"/>
    </location>
</feature>
<accession>A0A2C9VB63</accession>
<dbReference type="OrthoDB" id="186625at2759"/>